<dbReference type="RefSeq" id="WP_266123116.1">
    <property type="nucleotide sequence ID" value="NZ_JAJHNU010000003.1"/>
</dbReference>
<reference evidence="1" key="1">
    <citation type="submission" date="2021-11" db="EMBL/GenBank/DDBJ databases">
        <title>Draft genome sequence of Alcaligenes endophyticus type strain CCUG 75668T.</title>
        <authorList>
            <person name="Salva-Serra F."/>
            <person name="Duran R.E."/>
            <person name="Seeger M."/>
            <person name="Moore E.R.B."/>
            <person name="Jaen-Luchoro D."/>
        </authorList>
    </citation>
    <scope>NUCLEOTIDE SEQUENCE</scope>
    <source>
        <strain evidence="1">CCUG 75668</strain>
    </source>
</reference>
<organism evidence="1 2">
    <name type="scientific">Alcaligenes endophyticus</name>
    <dbReference type="NCBI Taxonomy" id="1929088"/>
    <lineage>
        <taxon>Bacteria</taxon>
        <taxon>Pseudomonadati</taxon>
        <taxon>Pseudomonadota</taxon>
        <taxon>Betaproteobacteria</taxon>
        <taxon>Burkholderiales</taxon>
        <taxon>Alcaligenaceae</taxon>
        <taxon>Alcaligenes</taxon>
    </lineage>
</organism>
<accession>A0ABT8EKR4</accession>
<protein>
    <submittedName>
        <fullName evidence="1">TssQ family T6SS-associated lipoprotein</fullName>
    </submittedName>
</protein>
<proteinExistence type="predicted"/>
<keyword evidence="1" id="KW-0449">Lipoprotein</keyword>
<sequence length="132" mass="14918">MGFFVATLAACAHKKPQPEPEPAPRYSAAEQALLAQLRNDYEQGNYEEIVRSLENNQLLQQGGEAFQTQAYRYQAFSYCSLEQAPACRNSFRALLQIDPGHSLSPAEYTHPIWGPIFAEESLKVRSSQIRIR</sequence>
<dbReference type="Proteomes" id="UP001168613">
    <property type="component" value="Unassembled WGS sequence"/>
</dbReference>
<gene>
    <name evidence="1" type="ORF">LMS43_11300</name>
</gene>
<evidence type="ECO:0000313" key="2">
    <source>
        <dbReference type="Proteomes" id="UP001168613"/>
    </source>
</evidence>
<dbReference type="NCBIfam" id="NF038027">
    <property type="entry name" value="TssQ_fam"/>
    <property type="match status" value="1"/>
</dbReference>
<name>A0ABT8EKR4_9BURK</name>
<evidence type="ECO:0000313" key="1">
    <source>
        <dbReference type="EMBL" id="MDN4121876.1"/>
    </source>
</evidence>
<dbReference type="EMBL" id="JAJHNU010000003">
    <property type="protein sequence ID" value="MDN4121876.1"/>
    <property type="molecule type" value="Genomic_DNA"/>
</dbReference>
<comment type="caution">
    <text evidence="1">The sequence shown here is derived from an EMBL/GenBank/DDBJ whole genome shotgun (WGS) entry which is preliminary data.</text>
</comment>
<dbReference type="InterPro" id="IPR047780">
    <property type="entry name" value="TssQ-like"/>
</dbReference>
<keyword evidence="2" id="KW-1185">Reference proteome</keyword>